<accession>A0A3L8SI32</accession>
<dbReference type="AlphaFoldDB" id="A0A3L8SI32"/>
<sequence>MGSKRCLQPRLGARAGFHHRALRGKVCRARLSRQPGAVPPSPRDRRSREVAAPANSPPCRRVKLASESLPCSHLTEVSRLWAENCGQGTAKNKATQIMCQEPSFLLLRVGKTGKPYIPYVLRDDLRH</sequence>
<evidence type="ECO:0000313" key="2">
    <source>
        <dbReference type="EMBL" id="RLW01958.1"/>
    </source>
</evidence>
<feature type="region of interest" description="Disordered" evidence="1">
    <location>
        <begin position="28"/>
        <end position="57"/>
    </location>
</feature>
<name>A0A3L8SI32_CHLGU</name>
<evidence type="ECO:0000256" key="1">
    <source>
        <dbReference type="SAM" id="MobiDB-lite"/>
    </source>
</evidence>
<protein>
    <submittedName>
        <fullName evidence="2">Uncharacterized protein</fullName>
    </submittedName>
</protein>
<reference evidence="2 3" key="1">
    <citation type="journal article" date="2018" name="Proc. R. Soc. B">
        <title>A non-coding region near Follistatin controls head colour polymorphism in the Gouldian finch.</title>
        <authorList>
            <person name="Toomey M.B."/>
            <person name="Marques C.I."/>
            <person name="Andrade P."/>
            <person name="Araujo P.M."/>
            <person name="Sabatino S."/>
            <person name="Gazda M.A."/>
            <person name="Afonso S."/>
            <person name="Lopes R.J."/>
            <person name="Corbo J.C."/>
            <person name="Carneiro M."/>
        </authorList>
    </citation>
    <scope>NUCLEOTIDE SEQUENCE [LARGE SCALE GENOMIC DNA]</scope>
    <source>
        <strain evidence="2">Red01</strain>
        <tissue evidence="2">Muscle</tissue>
    </source>
</reference>
<dbReference type="Proteomes" id="UP000276834">
    <property type="component" value="Unassembled WGS sequence"/>
</dbReference>
<organism evidence="2 3">
    <name type="scientific">Chloebia gouldiae</name>
    <name type="common">Gouldian finch</name>
    <name type="synonym">Erythrura gouldiae</name>
    <dbReference type="NCBI Taxonomy" id="44316"/>
    <lineage>
        <taxon>Eukaryota</taxon>
        <taxon>Metazoa</taxon>
        <taxon>Chordata</taxon>
        <taxon>Craniata</taxon>
        <taxon>Vertebrata</taxon>
        <taxon>Euteleostomi</taxon>
        <taxon>Archelosauria</taxon>
        <taxon>Archosauria</taxon>
        <taxon>Dinosauria</taxon>
        <taxon>Saurischia</taxon>
        <taxon>Theropoda</taxon>
        <taxon>Coelurosauria</taxon>
        <taxon>Aves</taxon>
        <taxon>Neognathae</taxon>
        <taxon>Neoaves</taxon>
        <taxon>Telluraves</taxon>
        <taxon>Australaves</taxon>
        <taxon>Passeriformes</taxon>
        <taxon>Passeroidea</taxon>
        <taxon>Passeridae</taxon>
        <taxon>Chloebia</taxon>
    </lineage>
</organism>
<proteinExistence type="predicted"/>
<comment type="caution">
    <text evidence="2">The sequence shown here is derived from an EMBL/GenBank/DDBJ whole genome shotgun (WGS) entry which is preliminary data.</text>
</comment>
<evidence type="ECO:0000313" key="3">
    <source>
        <dbReference type="Proteomes" id="UP000276834"/>
    </source>
</evidence>
<keyword evidence="3" id="KW-1185">Reference proteome</keyword>
<gene>
    <name evidence="2" type="ORF">DV515_00007533</name>
</gene>
<dbReference type="EMBL" id="QUSF01000020">
    <property type="protein sequence ID" value="RLW01958.1"/>
    <property type="molecule type" value="Genomic_DNA"/>
</dbReference>